<accession>A0A822XHR9</accession>
<proteinExistence type="predicted"/>
<evidence type="ECO:0000313" key="2">
    <source>
        <dbReference type="Proteomes" id="UP000607653"/>
    </source>
</evidence>
<name>A0A822XHR9_NELNU</name>
<dbReference type="Proteomes" id="UP000607653">
    <property type="component" value="Unassembled WGS sequence"/>
</dbReference>
<comment type="caution">
    <text evidence="1">The sequence shown here is derived from an EMBL/GenBank/DDBJ whole genome shotgun (WGS) entry which is preliminary data.</text>
</comment>
<evidence type="ECO:0000313" key="1">
    <source>
        <dbReference type="EMBL" id="DAD19223.1"/>
    </source>
</evidence>
<sequence length="93" mass="9870">MASSGEIKPFLSRPEQKPPVHRLACYRGLQSSQNKAACYIGLGGNSSTALAASSGAIKPLVRALKTGTATAKENANCALLRLSHEQCIRMNTR</sequence>
<reference evidence="1 2" key="1">
    <citation type="journal article" date="2020" name="Mol. Biol. Evol.">
        <title>Distinct Expression and Methylation Patterns for Genes with Different Fates following a Single Whole-Genome Duplication in Flowering Plants.</title>
        <authorList>
            <person name="Shi T."/>
            <person name="Rahmani R.S."/>
            <person name="Gugger P.F."/>
            <person name="Wang M."/>
            <person name="Li H."/>
            <person name="Zhang Y."/>
            <person name="Li Z."/>
            <person name="Wang Q."/>
            <person name="Van de Peer Y."/>
            <person name="Marchal K."/>
            <person name="Chen J."/>
        </authorList>
    </citation>
    <scope>NUCLEOTIDE SEQUENCE [LARGE SCALE GENOMIC DNA]</scope>
    <source>
        <tissue evidence="1">Leaf</tissue>
    </source>
</reference>
<protein>
    <submittedName>
        <fullName evidence="1">Uncharacterized protein</fullName>
    </submittedName>
</protein>
<dbReference type="EMBL" id="DUZY01000001">
    <property type="protein sequence ID" value="DAD19223.1"/>
    <property type="molecule type" value="Genomic_DNA"/>
</dbReference>
<gene>
    <name evidence="1" type="ORF">HUJ06_020686</name>
</gene>
<organism evidence="1 2">
    <name type="scientific">Nelumbo nucifera</name>
    <name type="common">Sacred lotus</name>
    <dbReference type="NCBI Taxonomy" id="4432"/>
    <lineage>
        <taxon>Eukaryota</taxon>
        <taxon>Viridiplantae</taxon>
        <taxon>Streptophyta</taxon>
        <taxon>Embryophyta</taxon>
        <taxon>Tracheophyta</taxon>
        <taxon>Spermatophyta</taxon>
        <taxon>Magnoliopsida</taxon>
        <taxon>Proteales</taxon>
        <taxon>Nelumbonaceae</taxon>
        <taxon>Nelumbo</taxon>
    </lineage>
</organism>
<dbReference type="AlphaFoldDB" id="A0A822XHR9"/>
<keyword evidence="2" id="KW-1185">Reference proteome</keyword>